<name>A0A845M3C2_9RHOB</name>
<dbReference type="AlphaFoldDB" id="A0A845M3C2"/>
<dbReference type="InterPro" id="IPR023393">
    <property type="entry name" value="START-like_dom_sf"/>
</dbReference>
<accession>A0A845M3C2</accession>
<keyword evidence="4" id="KW-1185">Reference proteome</keyword>
<feature type="domain" description="Activator of Hsp90 ATPase homologue 1/2-like C-terminal" evidence="2">
    <location>
        <begin position="25"/>
        <end position="163"/>
    </location>
</feature>
<dbReference type="Gene3D" id="3.30.530.20">
    <property type="match status" value="1"/>
</dbReference>
<proteinExistence type="inferred from homology"/>
<dbReference type="Pfam" id="PF08327">
    <property type="entry name" value="AHSA1"/>
    <property type="match status" value="1"/>
</dbReference>
<dbReference type="CDD" id="cd07814">
    <property type="entry name" value="SRPBCC_CalC_Aha1-like"/>
    <property type="match status" value="1"/>
</dbReference>
<comment type="similarity">
    <text evidence="1">Belongs to the AHA1 family.</text>
</comment>
<evidence type="ECO:0000256" key="1">
    <source>
        <dbReference type="ARBA" id="ARBA00006817"/>
    </source>
</evidence>
<gene>
    <name evidence="3" type="ORF">GQE99_16060</name>
</gene>
<evidence type="ECO:0000259" key="2">
    <source>
        <dbReference type="Pfam" id="PF08327"/>
    </source>
</evidence>
<dbReference type="Proteomes" id="UP000467322">
    <property type="component" value="Unassembled WGS sequence"/>
</dbReference>
<organism evidence="3 4">
    <name type="scientific">Maritimibacter harenae</name>
    <dbReference type="NCBI Taxonomy" id="2606218"/>
    <lineage>
        <taxon>Bacteria</taxon>
        <taxon>Pseudomonadati</taxon>
        <taxon>Pseudomonadota</taxon>
        <taxon>Alphaproteobacteria</taxon>
        <taxon>Rhodobacterales</taxon>
        <taxon>Roseobacteraceae</taxon>
        <taxon>Maritimibacter</taxon>
    </lineage>
</organism>
<dbReference type="SUPFAM" id="SSF55961">
    <property type="entry name" value="Bet v1-like"/>
    <property type="match status" value="1"/>
</dbReference>
<sequence>MKPDLQNSFVADMQKSQITVRREFDAPKDMVWECYTKSDLLDRWFAPEPFTAQTKSMDFRPGGHWLFAMVSPDGDKHWSRFDYETIDPKDGFTAQDAFSDEDGNINRDMPVSTWEVTFDDRSSRTLVQIVTTYDSPEAVDQVVQMGMEEGIKATLAQLERLLKTMS</sequence>
<evidence type="ECO:0000313" key="4">
    <source>
        <dbReference type="Proteomes" id="UP000467322"/>
    </source>
</evidence>
<comment type="caution">
    <text evidence="3">The sequence shown here is derived from an EMBL/GenBank/DDBJ whole genome shotgun (WGS) entry which is preliminary data.</text>
</comment>
<dbReference type="EMBL" id="WTUX01000019">
    <property type="protein sequence ID" value="MZR14535.1"/>
    <property type="molecule type" value="Genomic_DNA"/>
</dbReference>
<dbReference type="RefSeq" id="WP_161352650.1">
    <property type="nucleotide sequence ID" value="NZ_WTUX01000019.1"/>
</dbReference>
<protein>
    <submittedName>
        <fullName evidence="3">SRPBCC domain-containing protein</fullName>
    </submittedName>
</protein>
<dbReference type="InterPro" id="IPR013538">
    <property type="entry name" value="ASHA1/2-like_C"/>
</dbReference>
<reference evidence="3 4" key="1">
    <citation type="submission" date="2019-12" db="EMBL/GenBank/DDBJ databases">
        <title>Maritimibacter sp. nov. sp. isolated from sea sand.</title>
        <authorList>
            <person name="Kim J."/>
            <person name="Jeong S.E."/>
            <person name="Jung H.S."/>
            <person name="Jeon C.O."/>
        </authorList>
    </citation>
    <scope>NUCLEOTIDE SEQUENCE [LARGE SCALE GENOMIC DNA]</scope>
    <source>
        <strain evidence="3 4">DP07</strain>
    </source>
</reference>
<evidence type="ECO:0000313" key="3">
    <source>
        <dbReference type="EMBL" id="MZR14535.1"/>
    </source>
</evidence>